<reference evidence="2 3" key="1">
    <citation type="submission" date="2018-07" db="EMBL/GenBank/DDBJ databases">
        <title>Genomic Encyclopedia of Type Strains, Phase IV (KMG-IV): sequencing the most valuable type-strain genomes for metagenomic binning, comparative biology and taxonomic classification.</title>
        <authorList>
            <person name="Goeker M."/>
        </authorList>
    </citation>
    <scope>NUCLEOTIDE SEQUENCE [LARGE SCALE GENOMIC DNA]</scope>
    <source>
        <strain evidence="2 3">DSM 19728</strain>
    </source>
</reference>
<dbReference type="GO" id="GO:0004519">
    <property type="term" value="F:endonuclease activity"/>
    <property type="evidence" value="ECO:0007669"/>
    <property type="project" value="UniProtKB-KW"/>
</dbReference>
<evidence type="ECO:0000259" key="1">
    <source>
        <dbReference type="Pfam" id="PF13391"/>
    </source>
</evidence>
<organism evidence="2 3">
    <name type="scientific">Flavobacterium glaciei</name>
    <dbReference type="NCBI Taxonomy" id="386300"/>
    <lineage>
        <taxon>Bacteria</taxon>
        <taxon>Pseudomonadati</taxon>
        <taxon>Bacteroidota</taxon>
        <taxon>Flavobacteriia</taxon>
        <taxon>Flavobacteriales</taxon>
        <taxon>Flavobacteriaceae</taxon>
        <taxon>Flavobacterium</taxon>
    </lineage>
</organism>
<dbReference type="InterPro" id="IPR003615">
    <property type="entry name" value="HNH_nuc"/>
</dbReference>
<sequence length="328" mass="38319">MNMVPNEVFEKYRKQFHSLKRATNTNLGKAPHKPILLLSIIQLIHKGEIQINKVFITGELVIAFKSNWISLVETNHTQNFSLPFFHLNSEPFWRLVYINGLSDKKEKISSLGKLKSRIAFAEIDKDLFELIINPIYRTELENTILDFYFPNTKANYQFGIIDRYDLENIIKEQILNDTKEEYRTLMIEKSLELTDNEIEEERYIRGSIFKREIPKIYQNQCCISGMRIETTTNAQMIDACHIIPFSLSNDDTVSNGISLSPNLHRAYDRGLITINEDYIVRVSPTIKENDSPFSITQFAGVRILLPEDNKKYPSPENFIWHKKEVFVF</sequence>
<dbReference type="Pfam" id="PF13391">
    <property type="entry name" value="HNH_2"/>
    <property type="match status" value="1"/>
</dbReference>
<dbReference type="InterPro" id="IPR011396">
    <property type="entry name" value="PT_DNA_restrict"/>
</dbReference>
<keyword evidence="2" id="KW-0378">Hydrolase</keyword>
<evidence type="ECO:0000313" key="3">
    <source>
        <dbReference type="Proteomes" id="UP000254518"/>
    </source>
</evidence>
<comment type="caution">
    <text evidence="2">The sequence shown here is derived from an EMBL/GenBank/DDBJ whole genome shotgun (WGS) entry which is preliminary data.</text>
</comment>
<feature type="domain" description="HNH nuclease" evidence="1">
    <location>
        <begin position="221"/>
        <end position="275"/>
    </location>
</feature>
<keyword evidence="3" id="KW-1185">Reference proteome</keyword>
<name>A0ABX9I1V2_9FLAO</name>
<keyword evidence="2" id="KW-0255">Endonuclease</keyword>
<accession>A0ABX9I1V2</accession>
<keyword evidence="2" id="KW-0540">Nuclease</keyword>
<proteinExistence type="predicted"/>
<gene>
    <name evidence="2" type="ORF">DFR66_1044</name>
</gene>
<dbReference type="Proteomes" id="UP000254518">
    <property type="component" value="Unassembled WGS sequence"/>
</dbReference>
<dbReference type="EMBL" id="QQBA01000004">
    <property type="protein sequence ID" value="RDI56443.1"/>
    <property type="molecule type" value="Genomic_DNA"/>
</dbReference>
<protein>
    <submittedName>
        <fullName evidence="2">Restriction endonuclease</fullName>
    </submittedName>
</protein>
<dbReference type="PIRSF" id="PIRSF030850">
    <property type="entry name" value="UCP030850"/>
    <property type="match status" value="1"/>
</dbReference>
<evidence type="ECO:0000313" key="2">
    <source>
        <dbReference type="EMBL" id="RDI56443.1"/>
    </source>
</evidence>